<keyword evidence="8 12" id="KW-0238">DNA-binding</keyword>
<organism evidence="15 16">
    <name type="scientific">Ramazzottius varieornatus</name>
    <name type="common">Water bear</name>
    <name type="synonym">Tardigrade</name>
    <dbReference type="NCBI Taxonomy" id="947166"/>
    <lineage>
        <taxon>Eukaryota</taxon>
        <taxon>Metazoa</taxon>
        <taxon>Ecdysozoa</taxon>
        <taxon>Tardigrada</taxon>
        <taxon>Eutardigrada</taxon>
        <taxon>Parachela</taxon>
        <taxon>Hypsibioidea</taxon>
        <taxon>Ramazzottiidae</taxon>
        <taxon>Ramazzottius</taxon>
    </lineage>
</organism>
<dbReference type="GO" id="GO:0042594">
    <property type="term" value="P:response to starvation"/>
    <property type="evidence" value="ECO:0007669"/>
    <property type="project" value="UniProtKB-ARBA"/>
</dbReference>
<dbReference type="EMBL" id="BDGG01000002">
    <property type="protein sequence ID" value="GAU91333.1"/>
    <property type="molecule type" value="Genomic_DNA"/>
</dbReference>
<dbReference type="GO" id="GO:0034599">
    <property type="term" value="P:cellular response to oxidative stress"/>
    <property type="evidence" value="ECO:0007669"/>
    <property type="project" value="UniProtKB-ARBA"/>
</dbReference>
<dbReference type="PRINTS" id="PR00053">
    <property type="entry name" value="FORKHEAD"/>
</dbReference>
<feature type="region of interest" description="Disordered" evidence="13">
    <location>
        <begin position="1"/>
        <end position="127"/>
    </location>
</feature>
<dbReference type="GO" id="GO:0005737">
    <property type="term" value="C:cytoplasm"/>
    <property type="evidence" value="ECO:0007669"/>
    <property type="project" value="UniProtKB-SubCell"/>
</dbReference>
<gene>
    <name evidence="15" type="primary">RvY_03605-1</name>
    <name evidence="15" type="synonym">RvY_03605.1</name>
    <name evidence="15" type="ORF">RvY_03605</name>
</gene>
<comment type="caution">
    <text evidence="15">The sequence shown here is derived from an EMBL/GenBank/DDBJ whole genome shotgun (WGS) entry which is preliminary data.</text>
</comment>
<accession>A0A1D1UY19</accession>
<dbReference type="Pfam" id="PF00250">
    <property type="entry name" value="Forkhead"/>
    <property type="match status" value="1"/>
</dbReference>
<dbReference type="GO" id="GO:0008286">
    <property type="term" value="P:insulin receptor signaling pathway"/>
    <property type="evidence" value="ECO:0007669"/>
    <property type="project" value="UniProtKB-ARBA"/>
</dbReference>
<dbReference type="GO" id="GO:0000978">
    <property type="term" value="F:RNA polymerase II cis-regulatory region sequence-specific DNA binding"/>
    <property type="evidence" value="ECO:0007669"/>
    <property type="project" value="TreeGrafter"/>
</dbReference>
<keyword evidence="9" id="KW-0804">Transcription</keyword>
<evidence type="ECO:0000256" key="12">
    <source>
        <dbReference type="PROSITE-ProRule" id="PRU00089"/>
    </source>
</evidence>
<evidence type="ECO:0000256" key="6">
    <source>
        <dbReference type="ARBA" id="ARBA00022604"/>
    </source>
</evidence>
<dbReference type="GO" id="GO:0005634">
    <property type="term" value="C:nucleus"/>
    <property type="evidence" value="ECO:0007669"/>
    <property type="project" value="UniProtKB-SubCell"/>
</dbReference>
<evidence type="ECO:0000313" key="15">
    <source>
        <dbReference type="EMBL" id="GAU91333.1"/>
    </source>
</evidence>
<feature type="region of interest" description="Disordered" evidence="13">
    <location>
        <begin position="214"/>
        <end position="261"/>
    </location>
</feature>
<keyword evidence="16" id="KW-1185">Reference proteome</keyword>
<dbReference type="Gene3D" id="1.10.10.10">
    <property type="entry name" value="Winged helix-like DNA-binding domain superfamily/Winged helix DNA-binding domain"/>
    <property type="match status" value="1"/>
</dbReference>
<dbReference type="InterPro" id="IPR036388">
    <property type="entry name" value="WH-like_DNA-bd_sf"/>
</dbReference>
<keyword evidence="5" id="KW-0597">Phosphoprotein</keyword>
<name>A0A1D1UY19_RAMVA</name>
<evidence type="ECO:0000256" key="3">
    <source>
        <dbReference type="ARBA" id="ARBA00022473"/>
    </source>
</evidence>
<dbReference type="PROSITE" id="PS50039">
    <property type="entry name" value="FORK_HEAD_3"/>
    <property type="match status" value="1"/>
</dbReference>
<feature type="DNA-binding region" description="Fork-head" evidence="12">
    <location>
        <begin position="126"/>
        <end position="222"/>
    </location>
</feature>
<keyword evidence="7" id="KW-0805">Transcription regulation</keyword>
<reference evidence="15 16" key="1">
    <citation type="journal article" date="2016" name="Nat. Commun.">
        <title>Extremotolerant tardigrade genome and improved radiotolerance of human cultured cells by tardigrade-unique protein.</title>
        <authorList>
            <person name="Hashimoto T."/>
            <person name="Horikawa D.D."/>
            <person name="Saito Y."/>
            <person name="Kuwahara H."/>
            <person name="Kozuka-Hata H."/>
            <person name="Shin-I T."/>
            <person name="Minakuchi Y."/>
            <person name="Ohishi K."/>
            <person name="Motoyama A."/>
            <person name="Aizu T."/>
            <person name="Enomoto A."/>
            <person name="Kondo K."/>
            <person name="Tanaka S."/>
            <person name="Hara Y."/>
            <person name="Koshikawa S."/>
            <person name="Sagara H."/>
            <person name="Miura T."/>
            <person name="Yokobori S."/>
            <person name="Miyagawa K."/>
            <person name="Suzuki Y."/>
            <person name="Kubo T."/>
            <person name="Oyama M."/>
            <person name="Kohara Y."/>
            <person name="Fujiyama A."/>
            <person name="Arakawa K."/>
            <person name="Katayama T."/>
            <person name="Toyoda A."/>
            <person name="Kunieda T."/>
        </authorList>
    </citation>
    <scope>NUCLEOTIDE SEQUENCE [LARGE SCALE GENOMIC DNA]</scope>
    <source>
        <strain evidence="15 16">YOKOZUNA-1</strain>
    </source>
</reference>
<keyword evidence="4" id="KW-0963">Cytoplasm</keyword>
<dbReference type="SMART" id="SM00339">
    <property type="entry name" value="FH"/>
    <property type="match status" value="1"/>
</dbReference>
<evidence type="ECO:0000256" key="7">
    <source>
        <dbReference type="ARBA" id="ARBA00023015"/>
    </source>
</evidence>
<evidence type="ECO:0000256" key="13">
    <source>
        <dbReference type="SAM" id="MobiDB-lite"/>
    </source>
</evidence>
<evidence type="ECO:0000256" key="11">
    <source>
        <dbReference type="ARBA" id="ARBA00039893"/>
    </source>
</evidence>
<keyword evidence="6" id="KW-0341">Growth regulation</keyword>
<dbReference type="PANTHER" id="PTHR45767">
    <property type="entry name" value="FORKHEAD BOX PROTEIN O"/>
    <property type="match status" value="1"/>
</dbReference>
<evidence type="ECO:0000313" key="16">
    <source>
        <dbReference type="Proteomes" id="UP000186922"/>
    </source>
</evidence>
<dbReference type="SMR" id="A0A1D1UY19"/>
<evidence type="ECO:0000256" key="9">
    <source>
        <dbReference type="ARBA" id="ARBA00023163"/>
    </source>
</evidence>
<evidence type="ECO:0000256" key="1">
    <source>
        <dbReference type="ARBA" id="ARBA00004123"/>
    </source>
</evidence>
<keyword evidence="3" id="KW-0217">Developmental protein</keyword>
<evidence type="ECO:0000259" key="14">
    <source>
        <dbReference type="PROSITE" id="PS50039"/>
    </source>
</evidence>
<dbReference type="GO" id="GO:0050778">
    <property type="term" value="P:positive regulation of immune response"/>
    <property type="evidence" value="ECO:0007669"/>
    <property type="project" value="UniProtKB-ARBA"/>
</dbReference>
<dbReference type="GO" id="GO:0001228">
    <property type="term" value="F:DNA-binding transcription activator activity, RNA polymerase II-specific"/>
    <property type="evidence" value="ECO:0007669"/>
    <property type="project" value="UniProtKB-ARBA"/>
</dbReference>
<dbReference type="AlphaFoldDB" id="A0A1D1UY19"/>
<dbReference type="GO" id="GO:0010883">
    <property type="term" value="P:regulation of lipid storage"/>
    <property type="evidence" value="ECO:0007669"/>
    <property type="project" value="UniProtKB-ARBA"/>
</dbReference>
<dbReference type="InterPro" id="IPR030456">
    <property type="entry name" value="TF_fork_head_CS_2"/>
</dbReference>
<sequence>MADWWLKANVSGSHSPSLAPMHSTPLHGLAPTAAPSPMDGDPRHRHPSGAEEEPQSRLRANTWPLNPNLHEDEQEEQSSPALAPLPEEDGSGTSESVENVCQRVPGEVVSSGKSAGKKNSARRNPWGNMSYADLIEKSIESSPDKRLTLSQIYDWLVQNIPYFKEKADANSAAGWKNSVRHNLSLHNRFMRVQNETGTGKSSWWIVNQSAKFDKPSRRRAATMEPKEHDKRKPGRLKKGLLKDDYQRNGSPILGSADGSTGDLSGYAQHSLTDFRSRADSAASCYSCLSPRSPTPLDDHPSPTISPHAWHSPQPPTNPSTSFNYESDFSSQLAKTMRLSDANNRSMNGSSTATPVSSSYAPFAPALDTTLSGFFHNTQRSFPSIPEEPRLNFFNGTAHDTHHDAYHNPQHTITSANHASGGNFSTLSHYPYQWSSLPHDLESIAAEPVHSFDFDWEELLQQEAAIERMQHGGHVHTIVQPPHHNDGHRL</sequence>
<dbReference type="STRING" id="947166.A0A1D1UY19"/>
<evidence type="ECO:0000256" key="10">
    <source>
        <dbReference type="ARBA" id="ARBA00023242"/>
    </source>
</evidence>
<evidence type="ECO:0000256" key="5">
    <source>
        <dbReference type="ARBA" id="ARBA00022553"/>
    </source>
</evidence>
<dbReference type="FunFam" id="1.10.10.10:FF:000032">
    <property type="entry name" value="Forkhead box protein O4"/>
    <property type="match status" value="1"/>
</dbReference>
<dbReference type="SUPFAM" id="SSF46785">
    <property type="entry name" value="Winged helix' DNA-binding domain"/>
    <property type="match status" value="1"/>
</dbReference>
<dbReference type="GO" id="GO:0009896">
    <property type="term" value="P:positive regulation of catabolic process"/>
    <property type="evidence" value="ECO:0007669"/>
    <property type="project" value="UniProtKB-ARBA"/>
</dbReference>
<dbReference type="InterPro" id="IPR036390">
    <property type="entry name" value="WH_DNA-bd_sf"/>
</dbReference>
<dbReference type="CDD" id="cd20032">
    <property type="entry name" value="FH_FOXO"/>
    <property type="match status" value="1"/>
</dbReference>
<dbReference type="PROSITE" id="PS00658">
    <property type="entry name" value="FORK_HEAD_2"/>
    <property type="match status" value="1"/>
</dbReference>
<dbReference type="InterPro" id="IPR001766">
    <property type="entry name" value="Fork_head_dom"/>
</dbReference>
<dbReference type="GO" id="GO:0031349">
    <property type="term" value="P:positive regulation of defense response"/>
    <property type="evidence" value="ECO:0007669"/>
    <property type="project" value="UniProtKB-ARBA"/>
</dbReference>
<dbReference type="Proteomes" id="UP000186922">
    <property type="component" value="Unassembled WGS sequence"/>
</dbReference>
<evidence type="ECO:0000256" key="8">
    <source>
        <dbReference type="ARBA" id="ARBA00023125"/>
    </source>
</evidence>
<keyword evidence="10 12" id="KW-0539">Nucleus</keyword>
<comment type="subcellular location">
    <subcellularLocation>
        <location evidence="2">Cytoplasm</location>
    </subcellularLocation>
    <subcellularLocation>
        <location evidence="1 12">Nucleus</location>
    </subcellularLocation>
</comment>
<proteinExistence type="predicted"/>
<dbReference type="GO" id="GO:0008340">
    <property type="term" value="P:determination of adult lifespan"/>
    <property type="evidence" value="ECO:0007669"/>
    <property type="project" value="UniProtKB-ARBA"/>
</dbReference>
<evidence type="ECO:0000256" key="4">
    <source>
        <dbReference type="ARBA" id="ARBA00022490"/>
    </source>
</evidence>
<protein>
    <recommendedName>
        <fullName evidence="11">Forkhead box protein O</fullName>
    </recommendedName>
</protein>
<dbReference type="OrthoDB" id="5954824at2759"/>
<dbReference type="GO" id="GO:0040015">
    <property type="term" value="P:negative regulation of multicellular organism growth"/>
    <property type="evidence" value="ECO:0007669"/>
    <property type="project" value="UniProtKB-ARBA"/>
</dbReference>
<evidence type="ECO:0000256" key="2">
    <source>
        <dbReference type="ARBA" id="ARBA00004496"/>
    </source>
</evidence>
<feature type="region of interest" description="Disordered" evidence="13">
    <location>
        <begin position="292"/>
        <end position="319"/>
    </location>
</feature>
<dbReference type="PANTHER" id="PTHR45767:SF2">
    <property type="entry name" value="FORKHEAD BOX PROTEIN O"/>
    <property type="match status" value="1"/>
</dbReference>
<feature type="domain" description="Fork-head" evidence="14">
    <location>
        <begin position="126"/>
        <end position="222"/>
    </location>
</feature>